<dbReference type="InterPro" id="IPR013094">
    <property type="entry name" value="AB_hydrolase_3"/>
</dbReference>
<dbReference type="InterPro" id="IPR029058">
    <property type="entry name" value="AB_hydrolase_fold"/>
</dbReference>
<evidence type="ECO:0000313" key="4">
    <source>
        <dbReference type="Proteomes" id="UP001498421"/>
    </source>
</evidence>
<dbReference type="EMBL" id="JAZAVK010000009">
    <property type="protein sequence ID" value="KAK7431748.1"/>
    <property type="molecule type" value="Genomic_DNA"/>
</dbReference>
<dbReference type="Proteomes" id="UP001498421">
    <property type="component" value="Unassembled WGS sequence"/>
</dbReference>
<dbReference type="InterPro" id="IPR001763">
    <property type="entry name" value="Rhodanese-like_dom"/>
</dbReference>
<dbReference type="SUPFAM" id="SSF53474">
    <property type="entry name" value="alpha/beta-Hydrolases"/>
    <property type="match status" value="1"/>
</dbReference>
<sequence length="592" mass="65563">MVVVKDKLDYVDLDNFKPLPKYGHLSELDPEFAKLKEATDQMVEQIWEPSLSLEAFRMMWMNDSLPPAGCPKEGVDVLTETRQIPMRDGAEVQIKVYQAKEKKPNSALVMRFHGGGWVVGGHCTEHSENLLIAGRTNSVVVSVDYRMAPEFRFPYSANDCLDSLKWSKENASSLGVDPEKIILVGGSAGGNLAAVAALMARDEGISGIVAQVLCFPVTCHPKFAPTDKYELGSFQQNHDASIVTSARLEWFLDEYMPEPTPDWRLSCLLAPSLKDLPPACGLNPSTSKDNSPTKMVSFDTLKDIFVHLVDPWLFMRISLRFWPGTVSQLISSGDFRTLLSPSAFSEAWFGNFWAFVGPQVKTSAEKRVVPLLEGRVRGGRVCDEVVGEPLGGLVLEIGAGTGMWADVFAKVGGGGADGGEDVRRRKGAAGLKRVYGIEPNPQSAATLRRRVQELGMEDLYEVVPVGIEDLNDPTAWDGRIEPGSVDCIVTILCLCSIPEPEKNVRRLYDCLKKGGRWYAYEHVQVERGGFFLWLYQRFINLAWSNVLGSCRICRATGKTLRNAGPWEKIDLSQPPDEPAYQMLPHIYGTLTK</sequence>
<dbReference type="PANTHER" id="PTHR48081">
    <property type="entry name" value="AB HYDROLASE SUPERFAMILY PROTEIN C4A8.06C"/>
    <property type="match status" value="1"/>
</dbReference>
<dbReference type="Pfam" id="PF07859">
    <property type="entry name" value="Abhydrolase_3"/>
    <property type="match status" value="1"/>
</dbReference>
<accession>A0ABR1IFV7</accession>
<dbReference type="PROSITE" id="PS50206">
    <property type="entry name" value="RHODANESE_3"/>
    <property type="match status" value="1"/>
</dbReference>
<dbReference type="Pfam" id="PF13489">
    <property type="entry name" value="Methyltransf_23"/>
    <property type="match status" value="1"/>
</dbReference>
<dbReference type="SUPFAM" id="SSF53335">
    <property type="entry name" value="S-adenosyl-L-methionine-dependent methyltransferases"/>
    <property type="match status" value="1"/>
</dbReference>
<evidence type="ECO:0000259" key="2">
    <source>
        <dbReference type="PROSITE" id="PS50206"/>
    </source>
</evidence>
<dbReference type="CDD" id="cd02440">
    <property type="entry name" value="AdoMet_MTases"/>
    <property type="match status" value="1"/>
</dbReference>
<comment type="caution">
    <text evidence="3">The sequence shown here is derived from an EMBL/GenBank/DDBJ whole genome shotgun (WGS) entry which is preliminary data.</text>
</comment>
<reference evidence="3 4" key="1">
    <citation type="journal article" date="2025" name="Microbiol. Resour. Announc.">
        <title>Draft genome sequences for Neonectria magnoliae and Neonectria punicea, canker pathogens of Liriodendron tulipifera and Acer saccharum in West Virginia.</title>
        <authorList>
            <person name="Petronek H.M."/>
            <person name="Kasson M.T."/>
            <person name="Metheny A.M."/>
            <person name="Stauder C.M."/>
            <person name="Lovett B."/>
            <person name="Lynch S.C."/>
            <person name="Garnas J.R."/>
            <person name="Kasson L.R."/>
            <person name="Stajich J.E."/>
        </authorList>
    </citation>
    <scope>NUCLEOTIDE SEQUENCE [LARGE SCALE GENOMIC DNA]</scope>
    <source>
        <strain evidence="3 4">NRRL 64651</strain>
    </source>
</reference>
<name>A0ABR1IFV7_9HYPO</name>
<organism evidence="3 4">
    <name type="scientific">Neonectria magnoliae</name>
    <dbReference type="NCBI Taxonomy" id="2732573"/>
    <lineage>
        <taxon>Eukaryota</taxon>
        <taxon>Fungi</taxon>
        <taxon>Dikarya</taxon>
        <taxon>Ascomycota</taxon>
        <taxon>Pezizomycotina</taxon>
        <taxon>Sordariomycetes</taxon>
        <taxon>Hypocreomycetidae</taxon>
        <taxon>Hypocreales</taxon>
        <taxon>Nectriaceae</taxon>
        <taxon>Neonectria</taxon>
    </lineage>
</organism>
<dbReference type="PANTHER" id="PTHR48081:SF8">
    <property type="entry name" value="ALPHA_BETA HYDROLASE FOLD-3 DOMAIN-CONTAINING PROTEIN-RELATED"/>
    <property type="match status" value="1"/>
</dbReference>
<gene>
    <name evidence="3" type="ORF">QQZ08_001685</name>
</gene>
<evidence type="ECO:0000313" key="3">
    <source>
        <dbReference type="EMBL" id="KAK7431748.1"/>
    </source>
</evidence>
<proteinExistence type="predicted"/>
<protein>
    <recommendedName>
        <fullName evidence="2">Rhodanese domain-containing protein</fullName>
    </recommendedName>
</protein>
<feature type="domain" description="Rhodanese" evidence="2">
    <location>
        <begin position="168"/>
        <end position="259"/>
    </location>
</feature>
<dbReference type="InterPro" id="IPR050300">
    <property type="entry name" value="GDXG_lipolytic_enzyme"/>
</dbReference>
<dbReference type="InterPro" id="IPR029063">
    <property type="entry name" value="SAM-dependent_MTases_sf"/>
</dbReference>
<evidence type="ECO:0000256" key="1">
    <source>
        <dbReference type="ARBA" id="ARBA00022801"/>
    </source>
</evidence>
<keyword evidence="4" id="KW-1185">Reference proteome</keyword>
<dbReference type="Gene3D" id="3.40.50.1820">
    <property type="entry name" value="alpha/beta hydrolase"/>
    <property type="match status" value="1"/>
</dbReference>
<dbReference type="Gene3D" id="3.40.50.150">
    <property type="entry name" value="Vaccinia Virus protein VP39"/>
    <property type="match status" value="1"/>
</dbReference>
<keyword evidence="1" id="KW-0378">Hydrolase</keyword>